<evidence type="ECO:0000313" key="6">
    <source>
        <dbReference type="EMBL" id="KAB2933871.1"/>
    </source>
</evidence>
<gene>
    <name evidence="6" type="ORF">F9K24_05220</name>
</gene>
<dbReference type="GO" id="GO:0006817">
    <property type="term" value="P:phosphate ion transport"/>
    <property type="evidence" value="ECO:0007669"/>
    <property type="project" value="UniProtKB-UniRule"/>
</dbReference>
<comment type="caution">
    <text evidence="6">The sequence shown here is derived from an EMBL/GenBank/DDBJ whole genome shotgun (WGS) entry which is preliminary data.</text>
</comment>
<evidence type="ECO:0000256" key="1">
    <source>
        <dbReference type="ARBA" id="ARBA00008725"/>
    </source>
</evidence>
<evidence type="ECO:0000256" key="3">
    <source>
        <dbReference type="ARBA" id="ARBA00022729"/>
    </source>
</evidence>
<keyword evidence="4" id="KW-0592">Phosphate transport</keyword>
<sequence length="325" mass="35402">MTMTKERLGVVGSVLLFAATISCGGEKKVISIDGSSTVYPITQAVAEEFQKANKNINVTVGISGTGGGFKKFCVGETHISDASRPIKKSEIEKCEEKKIEYIELPVAYDGLSIVVAKENDFVQDITVDELKKAFGDANVKTWKDIRASWPAEPLKVYSPGQDSGTFDYFAEVILGKDVKVRGDAVFSEDDNVLVKGVSGDKGAVGFFGVAYYEENQATLRAVPVVNPKSKKAELPTLENVMSGAYAPLSRPIFIYVAKTTSEKEEIKNFVNFYFDNAPTLVKQVGYIPLKPEEYTLLKTYFGSGKVGSPAADTHGGQLEILNLYK</sequence>
<organism evidence="6 7">
    <name type="scientific">Leptonema illini</name>
    <dbReference type="NCBI Taxonomy" id="183"/>
    <lineage>
        <taxon>Bacteria</taxon>
        <taxon>Pseudomonadati</taxon>
        <taxon>Spirochaetota</taxon>
        <taxon>Spirochaetia</taxon>
        <taxon>Leptospirales</taxon>
        <taxon>Leptospiraceae</taxon>
        <taxon>Leptonema</taxon>
    </lineage>
</organism>
<dbReference type="Gene3D" id="3.40.190.10">
    <property type="entry name" value="Periplasmic binding protein-like II"/>
    <property type="match status" value="2"/>
</dbReference>
<reference evidence="6 7" key="1">
    <citation type="submission" date="2019-10" db="EMBL/GenBank/DDBJ databases">
        <title>Extracellular Electron Transfer in a Candidatus Methanoperedens spp. Enrichment Culture.</title>
        <authorList>
            <person name="Berger S."/>
            <person name="Rangel Shaw D."/>
            <person name="Berben T."/>
            <person name="In 'T Zandt M."/>
            <person name="Frank J."/>
            <person name="Reimann J."/>
            <person name="Jetten M.S.M."/>
            <person name="Welte C.U."/>
        </authorList>
    </citation>
    <scope>NUCLEOTIDE SEQUENCE [LARGE SCALE GENOMIC DNA]</scope>
    <source>
        <strain evidence="6">SB12</strain>
    </source>
</reference>
<dbReference type="InterPro" id="IPR050811">
    <property type="entry name" value="Phosphate_ABC_transporter"/>
</dbReference>
<feature type="domain" description="PBP" evidence="5">
    <location>
        <begin position="26"/>
        <end position="275"/>
    </location>
</feature>
<comment type="function">
    <text evidence="4">Involved in the system for phosphate transport across the cytoplasmic membrane.</text>
</comment>
<dbReference type="EMBL" id="WBUI01000004">
    <property type="protein sequence ID" value="KAB2933871.1"/>
    <property type="molecule type" value="Genomic_DNA"/>
</dbReference>
<proteinExistence type="inferred from homology"/>
<dbReference type="SUPFAM" id="SSF53850">
    <property type="entry name" value="Periplasmic binding protein-like II"/>
    <property type="match status" value="1"/>
</dbReference>
<dbReference type="CDD" id="cd13654">
    <property type="entry name" value="PBP2_phosphate_like_2"/>
    <property type="match status" value="1"/>
</dbReference>
<dbReference type="FunFam" id="3.40.190.10:FF:000055">
    <property type="entry name" value="Phosphate ABC transporter, phosphate-binding protein"/>
    <property type="match status" value="1"/>
</dbReference>
<evidence type="ECO:0000256" key="2">
    <source>
        <dbReference type="ARBA" id="ARBA00022448"/>
    </source>
</evidence>
<evidence type="ECO:0000256" key="4">
    <source>
        <dbReference type="RuleBase" id="RU367119"/>
    </source>
</evidence>
<dbReference type="PANTHER" id="PTHR30570:SF1">
    <property type="entry name" value="PHOSPHATE-BINDING PROTEIN PSTS"/>
    <property type="match status" value="1"/>
</dbReference>
<protein>
    <recommendedName>
        <fullName evidence="4">Phosphate-binding protein</fullName>
    </recommendedName>
</protein>
<dbReference type="Proteomes" id="UP000460298">
    <property type="component" value="Unassembled WGS sequence"/>
</dbReference>
<dbReference type="Pfam" id="PF12849">
    <property type="entry name" value="PBP_like_2"/>
    <property type="match status" value="1"/>
</dbReference>
<dbReference type="GO" id="GO:0042301">
    <property type="term" value="F:phosphate ion binding"/>
    <property type="evidence" value="ECO:0007669"/>
    <property type="project" value="UniProtKB-UniRule"/>
</dbReference>
<dbReference type="InterPro" id="IPR024370">
    <property type="entry name" value="PBP_domain"/>
</dbReference>
<accession>A0A833H312</accession>
<keyword evidence="2 4" id="KW-0813">Transport</keyword>
<comment type="similarity">
    <text evidence="1 4">Belongs to the PstS family.</text>
</comment>
<dbReference type="NCBIfam" id="TIGR02136">
    <property type="entry name" value="ptsS_2"/>
    <property type="match status" value="1"/>
</dbReference>
<dbReference type="PROSITE" id="PS51257">
    <property type="entry name" value="PROKAR_LIPOPROTEIN"/>
    <property type="match status" value="1"/>
</dbReference>
<name>A0A833H312_9LEPT</name>
<dbReference type="PANTHER" id="PTHR30570">
    <property type="entry name" value="PERIPLASMIC PHOSPHATE BINDING COMPONENT OF PHOSPHATE ABC TRANSPORTER"/>
    <property type="match status" value="1"/>
</dbReference>
<dbReference type="AlphaFoldDB" id="A0A833H312"/>
<keyword evidence="3" id="KW-0732">Signal</keyword>
<dbReference type="InterPro" id="IPR011862">
    <property type="entry name" value="Phos-bd"/>
</dbReference>
<evidence type="ECO:0000259" key="5">
    <source>
        <dbReference type="Pfam" id="PF12849"/>
    </source>
</evidence>
<evidence type="ECO:0000313" key="7">
    <source>
        <dbReference type="Proteomes" id="UP000460298"/>
    </source>
</evidence>